<feature type="domain" description="Bacteriophage T5 Orf172 DNA-binding" evidence="3">
    <location>
        <begin position="323"/>
        <end position="436"/>
    </location>
</feature>
<feature type="region of interest" description="Disordered" evidence="1">
    <location>
        <begin position="1"/>
        <end position="273"/>
    </location>
</feature>
<evidence type="ECO:0000256" key="1">
    <source>
        <dbReference type="SAM" id="MobiDB-lite"/>
    </source>
</evidence>
<evidence type="ECO:0000259" key="3">
    <source>
        <dbReference type="SMART" id="SM00974"/>
    </source>
</evidence>
<evidence type="ECO:0000256" key="2">
    <source>
        <dbReference type="SAM" id="Phobius"/>
    </source>
</evidence>
<reference evidence="4" key="1">
    <citation type="submission" date="2021-03" db="EMBL/GenBank/DDBJ databases">
        <authorList>
            <person name="Tagirdzhanova G."/>
        </authorList>
    </citation>
    <scope>NUCLEOTIDE SEQUENCE</scope>
</reference>
<feature type="transmembrane region" description="Helical" evidence="2">
    <location>
        <begin position="551"/>
        <end position="571"/>
    </location>
</feature>
<keyword evidence="5" id="KW-1185">Reference proteome</keyword>
<feature type="compositionally biased region" description="Basic and acidic residues" evidence="1">
    <location>
        <begin position="173"/>
        <end position="193"/>
    </location>
</feature>
<dbReference type="OrthoDB" id="5429703at2759"/>
<dbReference type="Pfam" id="PF10544">
    <property type="entry name" value="T5orf172"/>
    <property type="match status" value="1"/>
</dbReference>
<dbReference type="PANTHER" id="PTHR28094:SF1">
    <property type="entry name" value="MEIOTICALLY UP-REGULATED GENE 113 PROTEIN"/>
    <property type="match status" value="1"/>
</dbReference>
<feature type="compositionally biased region" description="Basic and acidic residues" evidence="1">
    <location>
        <begin position="147"/>
        <end position="160"/>
    </location>
</feature>
<feature type="compositionally biased region" description="Polar residues" evidence="1">
    <location>
        <begin position="206"/>
        <end position="223"/>
    </location>
</feature>
<dbReference type="EMBL" id="CAJPDT010000015">
    <property type="protein sequence ID" value="CAF9915405.1"/>
    <property type="molecule type" value="Genomic_DNA"/>
</dbReference>
<feature type="compositionally biased region" description="Basic and acidic residues" evidence="1">
    <location>
        <begin position="26"/>
        <end position="41"/>
    </location>
</feature>
<feature type="compositionally biased region" description="Polar residues" evidence="1">
    <location>
        <begin position="81"/>
        <end position="90"/>
    </location>
</feature>
<dbReference type="PANTHER" id="PTHR28094">
    <property type="entry name" value="MEIOTICALLY UP-REGULATED GENE 113 PROTEIN"/>
    <property type="match status" value="1"/>
</dbReference>
<dbReference type="Proteomes" id="UP000664534">
    <property type="component" value="Unassembled WGS sequence"/>
</dbReference>
<dbReference type="AlphaFoldDB" id="A0A8H3F1C4"/>
<feature type="compositionally biased region" description="Polar residues" evidence="1">
    <location>
        <begin position="104"/>
        <end position="126"/>
    </location>
</feature>
<name>A0A8H3F1C4_9LECA</name>
<dbReference type="SMART" id="SM00974">
    <property type="entry name" value="T5orf172"/>
    <property type="match status" value="1"/>
</dbReference>
<feature type="compositionally biased region" description="Low complexity" evidence="1">
    <location>
        <begin position="262"/>
        <end position="272"/>
    </location>
</feature>
<feature type="transmembrane region" description="Helical" evidence="2">
    <location>
        <begin position="525"/>
        <end position="545"/>
    </location>
</feature>
<sequence length="572" mass="64410">MEKDDMVLNGVGEVANGEATDSSWSNDDHMFVGSKTKELLNNDKISSATVSEGLAKRPPYSRRRVVSSGDQPENSGKGPNLKNSSLSSIPKASRGPPAKPSAKAENTMSPPQHSSPSHGRTSSDCSPMSRPIKHRQVQWKGQSIDASENRSAEPAEDGARRSMSIPGALPTCLREDQFDPSEEDRLIAGHRADTGPQPGVLPPSQPTDQSQARQVHGSSNKVTLGSKLDSSDTVDRRSPEPFQTLCNDERPTVIRDPEMDTSEASDFSSSESLHTPPLVRFQNYHQEAISARVVAHEIFPLMKNKSKGKVDLDVGRIYTLRMADHPGFIKIGRTTQAIMKRRNQIQRCVEFELFSANDNDHCPVSNHRRVETLIHAELRNYRRCFPCVVCKQKSKLEGRKEETQPRKNGHECDGLNMHGEWFEIDQAKALKVVERWKEWISKDPYCGGALKPIWQWRIDYYASNARRMERMETVDGEDWRWDEFMAFTELEYWCSCTWHGFIRERLEASSCSRFDSLCKHWKSNVLFCLVVFLLPCLFFVGAEIFPSVFPSGLPLALCYSVVVSVMAVLYAA</sequence>
<dbReference type="InterPro" id="IPR018306">
    <property type="entry name" value="Phage_T5_Orf172_DNA-bd"/>
</dbReference>
<dbReference type="InterPro" id="IPR053006">
    <property type="entry name" value="Meiosis_regulatory"/>
</dbReference>
<feature type="compositionally biased region" description="Basic and acidic residues" evidence="1">
    <location>
        <begin position="247"/>
        <end position="258"/>
    </location>
</feature>
<gene>
    <name evidence="4" type="ORF">IMSHALPRED_002595</name>
</gene>
<protein>
    <recommendedName>
        <fullName evidence="3">Bacteriophage T5 Orf172 DNA-binding domain-containing protein</fullName>
    </recommendedName>
</protein>
<keyword evidence="2" id="KW-0472">Membrane</keyword>
<keyword evidence="2" id="KW-1133">Transmembrane helix</keyword>
<feature type="compositionally biased region" description="Basic and acidic residues" evidence="1">
    <location>
        <begin position="229"/>
        <end position="239"/>
    </location>
</feature>
<proteinExistence type="predicted"/>
<comment type="caution">
    <text evidence="4">The sequence shown here is derived from an EMBL/GenBank/DDBJ whole genome shotgun (WGS) entry which is preliminary data.</text>
</comment>
<evidence type="ECO:0000313" key="4">
    <source>
        <dbReference type="EMBL" id="CAF9915405.1"/>
    </source>
</evidence>
<evidence type="ECO:0000313" key="5">
    <source>
        <dbReference type="Proteomes" id="UP000664534"/>
    </source>
</evidence>
<keyword evidence="2" id="KW-0812">Transmembrane</keyword>
<accession>A0A8H3F1C4</accession>
<organism evidence="4 5">
    <name type="scientific">Imshaugia aleurites</name>
    <dbReference type="NCBI Taxonomy" id="172621"/>
    <lineage>
        <taxon>Eukaryota</taxon>
        <taxon>Fungi</taxon>
        <taxon>Dikarya</taxon>
        <taxon>Ascomycota</taxon>
        <taxon>Pezizomycotina</taxon>
        <taxon>Lecanoromycetes</taxon>
        <taxon>OSLEUM clade</taxon>
        <taxon>Lecanoromycetidae</taxon>
        <taxon>Lecanorales</taxon>
        <taxon>Lecanorineae</taxon>
        <taxon>Parmeliaceae</taxon>
        <taxon>Imshaugia</taxon>
    </lineage>
</organism>